<dbReference type="InterPro" id="IPR013325">
    <property type="entry name" value="RNA_pol_sigma_r2"/>
</dbReference>
<dbReference type="PANTHER" id="PTHR43133">
    <property type="entry name" value="RNA POLYMERASE ECF-TYPE SIGMA FACTO"/>
    <property type="match status" value="1"/>
</dbReference>
<dbReference type="EMBL" id="CP071793">
    <property type="protein sequence ID" value="QTD53102.1"/>
    <property type="molecule type" value="Genomic_DNA"/>
</dbReference>
<gene>
    <name evidence="8" type="ORF">J3U87_11630</name>
</gene>
<keyword evidence="9" id="KW-1185">Reference proteome</keyword>
<protein>
    <submittedName>
        <fullName evidence="8">Sigma-70 family RNA polymerase sigma factor</fullName>
    </submittedName>
</protein>
<dbReference type="GO" id="GO:0006352">
    <property type="term" value="P:DNA-templated transcription initiation"/>
    <property type="evidence" value="ECO:0007669"/>
    <property type="project" value="InterPro"/>
</dbReference>
<sequence>MIVSRYQRKLVNYIYRMINNYEAAMELCQEVFIKVYSSLDKYNPEYKFTTWIHRISSNATIDWMRKKKLDTFSIDASGEDSPSLSQQLPAKGLSPLQNLEMSQLQGRIEAAIDELPFIYKQLIVLRHINELSYDEIAKTVDLPLGTVKNRIFRGREMLKSKLAEEMAKRGGRQRG</sequence>
<dbReference type="InterPro" id="IPR007627">
    <property type="entry name" value="RNA_pol_sigma70_r2"/>
</dbReference>
<evidence type="ECO:0000259" key="6">
    <source>
        <dbReference type="Pfam" id="PF04542"/>
    </source>
</evidence>
<dbReference type="InterPro" id="IPR014284">
    <property type="entry name" value="RNA_pol_sigma-70_dom"/>
</dbReference>
<dbReference type="Pfam" id="PF04542">
    <property type="entry name" value="Sigma70_r2"/>
    <property type="match status" value="1"/>
</dbReference>
<keyword evidence="4" id="KW-0238">DNA-binding</keyword>
<evidence type="ECO:0000313" key="9">
    <source>
        <dbReference type="Proteomes" id="UP000663929"/>
    </source>
</evidence>
<dbReference type="RefSeq" id="WP_237383200.1">
    <property type="nucleotide sequence ID" value="NZ_CP071793.1"/>
</dbReference>
<proteinExistence type="inferred from homology"/>
<dbReference type="Gene3D" id="1.10.1740.10">
    <property type="match status" value="1"/>
</dbReference>
<dbReference type="InterPro" id="IPR013324">
    <property type="entry name" value="RNA_pol_sigma_r3/r4-like"/>
</dbReference>
<reference evidence="8" key="1">
    <citation type="submission" date="2021-03" db="EMBL/GenBank/DDBJ databases">
        <title>Acanthopleuribacteraceae sp. M133.</title>
        <authorList>
            <person name="Wang G."/>
        </authorList>
    </citation>
    <scope>NUCLEOTIDE SEQUENCE</scope>
    <source>
        <strain evidence="8">M133</strain>
    </source>
</reference>
<organism evidence="8 9">
    <name type="scientific">Sulfidibacter corallicola</name>
    <dbReference type="NCBI Taxonomy" id="2818388"/>
    <lineage>
        <taxon>Bacteria</taxon>
        <taxon>Pseudomonadati</taxon>
        <taxon>Acidobacteriota</taxon>
        <taxon>Holophagae</taxon>
        <taxon>Acanthopleuribacterales</taxon>
        <taxon>Acanthopleuribacteraceae</taxon>
        <taxon>Sulfidibacter</taxon>
    </lineage>
</organism>
<evidence type="ECO:0000256" key="1">
    <source>
        <dbReference type="ARBA" id="ARBA00010641"/>
    </source>
</evidence>
<dbReference type="AlphaFoldDB" id="A0A8A4TVU6"/>
<evidence type="ECO:0000256" key="5">
    <source>
        <dbReference type="ARBA" id="ARBA00023163"/>
    </source>
</evidence>
<evidence type="ECO:0000259" key="7">
    <source>
        <dbReference type="Pfam" id="PF08281"/>
    </source>
</evidence>
<feature type="domain" description="RNA polymerase sigma factor 70 region 4 type 2" evidence="7">
    <location>
        <begin position="107"/>
        <end position="158"/>
    </location>
</feature>
<dbReference type="PANTHER" id="PTHR43133:SF8">
    <property type="entry name" value="RNA POLYMERASE SIGMA FACTOR HI_1459-RELATED"/>
    <property type="match status" value="1"/>
</dbReference>
<dbReference type="GO" id="GO:0016987">
    <property type="term" value="F:sigma factor activity"/>
    <property type="evidence" value="ECO:0007669"/>
    <property type="project" value="UniProtKB-KW"/>
</dbReference>
<feature type="domain" description="RNA polymerase sigma-70 region 2" evidence="6">
    <location>
        <begin position="3"/>
        <end position="68"/>
    </location>
</feature>
<dbReference type="CDD" id="cd06171">
    <property type="entry name" value="Sigma70_r4"/>
    <property type="match status" value="1"/>
</dbReference>
<dbReference type="SUPFAM" id="SSF88659">
    <property type="entry name" value="Sigma3 and sigma4 domains of RNA polymerase sigma factors"/>
    <property type="match status" value="1"/>
</dbReference>
<evidence type="ECO:0000256" key="2">
    <source>
        <dbReference type="ARBA" id="ARBA00023015"/>
    </source>
</evidence>
<keyword evidence="2" id="KW-0805">Transcription regulation</keyword>
<dbReference type="Gene3D" id="1.10.10.10">
    <property type="entry name" value="Winged helix-like DNA-binding domain superfamily/Winged helix DNA-binding domain"/>
    <property type="match status" value="1"/>
</dbReference>
<dbReference type="KEGG" id="scor:J3U87_11630"/>
<accession>A0A8A4TVU6</accession>
<evidence type="ECO:0000256" key="3">
    <source>
        <dbReference type="ARBA" id="ARBA00023082"/>
    </source>
</evidence>
<dbReference type="Pfam" id="PF08281">
    <property type="entry name" value="Sigma70_r4_2"/>
    <property type="match status" value="1"/>
</dbReference>
<evidence type="ECO:0000256" key="4">
    <source>
        <dbReference type="ARBA" id="ARBA00023125"/>
    </source>
</evidence>
<comment type="similarity">
    <text evidence="1">Belongs to the sigma-70 factor family. ECF subfamily.</text>
</comment>
<evidence type="ECO:0000313" key="8">
    <source>
        <dbReference type="EMBL" id="QTD53102.1"/>
    </source>
</evidence>
<keyword evidence="3" id="KW-0731">Sigma factor</keyword>
<dbReference type="NCBIfam" id="TIGR02937">
    <property type="entry name" value="sigma70-ECF"/>
    <property type="match status" value="1"/>
</dbReference>
<dbReference type="InterPro" id="IPR013249">
    <property type="entry name" value="RNA_pol_sigma70_r4_t2"/>
</dbReference>
<dbReference type="InterPro" id="IPR039425">
    <property type="entry name" value="RNA_pol_sigma-70-like"/>
</dbReference>
<keyword evidence="5" id="KW-0804">Transcription</keyword>
<dbReference type="GO" id="GO:0003677">
    <property type="term" value="F:DNA binding"/>
    <property type="evidence" value="ECO:0007669"/>
    <property type="project" value="UniProtKB-KW"/>
</dbReference>
<name>A0A8A4TVU6_SULCO</name>
<dbReference type="Proteomes" id="UP000663929">
    <property type="component" value="Chromosome"/>
</dbReference>
<dbReference type="InterPro" id="IPR036388">
    <property type="entry name" value="WH-like_DNA-bd_sf"/>
</dbReference>
<dbReference type="SUPFAM" id="SSF88946">
    <property type="entry name" value="Sigma2 domain of RNA polymerase sigma factors"/>
    <property type="match status" value="1"/>
</dbReference>